<evidence type="ECO:0000256" key="1">
    <source>
        <dbReference type="SAM" id="MobiDB-lite"/>
    </source>
</evidence>
<feature type="compositionally biased region" description="Polar residues" evidence="1">
    <location>
        <begin position="12"/>
        <end position="44"/>
    </location>
</feature>
<organism evidence="3 4">
    <name type="scientific">Salinomyces thailandicus</name>
    <dbReference type="NCBI Taxonomy" id="706561"/>
    <lineage>
        <taxon>Eukaryota</taxon>
        <taxon>Fungi</taxon>
        <taxon>Dikarya</taxon>
        <taxon>Ascomycota</taxon>
        <taxon>Pezizomycotina</taxon>
        <taxon>Dothideomycetes</taxon>
        <taxon>Dothideomycetidae</taxon>
        <taxon>Mycosphaerellales</taxon>
        <taxon>Teratosphaeriaceae</taxon>
        <taxon>Salinomyces</taxon>
    </lineage>
</organism>
<comment type="caution">
    <text evidence="3">The sequence shown here is derived from an EMBL/GenBank/DDBJ whole genome shotgun (WGS) entry which is preliminary data.</text>
</comment>
<feature type="compositionally biased region" description="Basic and acidic residues" evidence="1">
    <location>
        <begin position="1"/>
        <end position="11"/>
    </location>
</feature>
<accession>A0A4U0TZ15</accession>
<dbReference type="EMBL" id="NAJL01000021">
    <property type="protein sequence ID" value="TKA27803.1"/>
    <property type="molecule type" value="Genomic_DNA"/>
</dbReference>
<gene>
    <name evidence="3" type="ORF">B0A50_04904</name>
</gene>
<dbReference type="AlphaFoldDB" id="A0A4U0TZ15"/>
<proteinExistence type="predicted"/>
<feature type="region of interest" description="Disordered" evidence="1">
    <location>
        <begin position="253"/>
        <end position="285"/>
    </location>
</feature>
<feature type="region of interest" description="Disordered" evidence="1">
    <location>
        <begin position="193"/>
        <end position="234"/>
    </location>
</feature>
<evidence type="ECO:0000313" key="3">
    <source>
        <dbReference type="EMBL" id="TKA27803.1"/>
    </source>
</evidence>
<keyword evidence="2" id="KW-1133">Transmembrane helix</keyword>
<reference evidence="3 4" key="1">
    <citation type="submission" date="2017-03" db="EMBL/GenBank/DDBJ databases">
        <title>Genomes of endolithic fungi from Antarctica.</title>
        <authorList>
            <person name="Coleine C."/>
            <person name="Masonjones S."/>
            <person name="Stajich J.E."/>
        </authorList>
    </citation>
    <scope>NUCLEOTIDE SEQUENCE [LARGE SCALE GENOMIC DNA]</scope>
    <source>
        <strain evidence="3 4">CCFEE 6315</strain>
    </source>
</reference>
<name>A0A4U0TZ15_9PEZI</name>
<evidence type="ECO:0000256" key="2">
    <source>
        <dbReference type="SAM" id="Phobius"/>
    </source>
</evidence>
<keyword evidence="2" id="KW-0812">Transmembrane</keyword>
<feature type="transmembrane region" description="Helical" evidence="2">
    <location>
        <begin position="101"/>
        <end position="125"/>
    </location>
</feature>
<feature type="region of interest" description="Disordered" evidence="1">
    <location>
        <begin position="1"/>
        <end position="87"/>
    </location>
</feature>
<sequence length="327" mass="34229">MPIRKVFERNVNENMQTNSEAGPTPPSEITATPTESKKFTSPSTPDFEAADVEGSEKKGHPPRFSTLYGIAPPPQPRSEPEPDQHQLQPIQRSGIHLSTPIFAGLMLLLFFESTLLFAYTVIGLYNNTPSSLLPFGSPSTQCRCEDTRAPAVNIAPNFMLPQAPATVTVTETETFTVTASWSRGALPEVLGMSTSWSTSSSTSTSTSTSSTTSTTTSSTTSTTSASTPSPTSNPTSLAAFLASALLSDLHTLTTTTSSSPSTSSTSSTTTSPTTSQPSLVTVTEHPTTTKVFSEVQPEQSTVQSTLFLTVNAAGSTLAPAASSEAGS</sequence>
<keyword evidence="4" id="KW-1185">Reference proteome</keyword>
<evidence type="ECO:0000313" key="4">
    <source>
        <dbReference type="Proteomes" id="UP000308549"/>
    </source>
</evidence>
<dbReference type="Proteomes" id="UP000308549">
    <property type="component" value="Unassembled WGS sequence"/>
</dbReference>
<feature type="compositionally biased region" description="Low complexity" evidence="1">
    <location>
        <begin position="253"/>
        <end position="283"/>
    </location>
</feature>
<dbReference type="OrthoDB" id="3942482at2759"/>
<protein>
    <submittedName>
        <fullName evidence="3">Uncharacterized protein</fullName>
    </submittedName>
</protein>
<keyword evidence="2" id="KW-0472">Membrane</keyword>